<dbReference type="PROSITE" id="PS00125">
    <property type="entry name" value="SER_THR_PHOSPHATASE"/>
    <property type="match status" value="1"/>
</dbReference>
<sequence>MARFLSGVGQLKFRGTSLLFRLPMTSLSIIKRNRLNASGIRRPPLKRIKVEGNRLQTFSEAYLQTDRNDIISPDINLPPTSGTKTTPIPVKGPYELATHSVKVRRSGTLVDVNSLWELEGTAAISSDSARVGQKGRFERIPSIDTFNQRSHANEMLNGLKYFERPIRHETAVKHSNNIQGKDAFNWGAVDRKALGKCLLSVCKEAKEVLKQETRLLSLSSPTYILGDLHGNFHDLVCFEKVLWRMGPVLTPATFLFLGDYVDRGEHGIEVIAYLFAQKVLAPHKFYLLRGNHEVRYVQKMFTFYK</sequence>
<organism evidence="2 3">
    <name type="scientific">Strigamia maritima</name>
    <name type="common">European centipede</name>
    <name type="synonym">Geophilus maritimus</name>
    <dbReference type="NCBI Taxonomy" id="126957"/>
    <lineage>
        <taxon>Eukaryota</taxon>
        <taxon>Metazoa</taxon>
        <taxon>Ecdysozoa</taxon>
        <taxon>Arthropoda</taxon>
        <taxon>Myriapoda</taxon>
        <taxon>Chilopoda</taxon>
        <taxon>Pleurostigmophora</taxon>
        <taxon>Geophilomorpha</taxon>
        <taxon>Linotaeniidae</taxon>
        <taxon>Strigamia</taxon>
    </lineage>
</organism>
<name>T1ITH5_STRMM</name>
<dbReference type="EMBL" id="JH431484">
    <property type="status" value="NOT_ANNOTATED_CDS"/>
    <property type="molecule type" value="Genomic_DNA"/>
</dbReference>
<dbReference type="AlphaFoldDB" id="T1ITH5"/>
<dbReference type="OMA" id="CLLTICH"/>
<evidence type="ECO:0000313" key="2">
    <source>
        <dbReference type="EnsemblMetazoa" id="SMAR004423-PA"/>
    </source>
</evidence>
<evidence type="ECO:0000259" key="1">
    <source>
        <dbReference type="PROSITE" id="PS00125"/>
    </source>
</evidence>
<dbReference type="PRINTS" id="PR00114">
    <property type="entry name" value="STPHPHTASE"/>
</dbReference>
<feature type="domain" description="Serine/threonine specific protein phosphatases" evidence="1">
    <location>
        <begin position="288"/>
        <end position="293"/>
    </location>
</feature>
<dbReference type="InterPro" id="IPR050341">
    <property type="entry name" value="PP1_catalytic_subunit"/>
</dbReference>
<dbReference type="InterPro" id="IPR004843">
    <property type="entry name" value="Calcineurin-like_PHP"/>
</dbReference>
<dbReference type="PANTHER" id="PTHR11668">
    <property type="entry name" value="SERINE/THREONINE PROTEIN PHOSPHATASE"/>
    <property type="match status" value="1"/>
</dbReference>
<proteinExistence type="predicted"/>
<reference evidence="2" key="2">
    <citation type="submission" date="2015-02" db="UniProtKB">
        <authorList>
            <consortium name="EnsemblMetazoa"/>
        </authorList>
    </citation>
    <scope>IDENTIFICATION</scope>
</reference>
<dbReference type="HOGENOM" id="CLU_913140_0_0_1"/>
<dbReference type="PANTHER" id="PTHR11668:SF496">
    <property type="entry name" value="SERINE_THREONINE-PROTEIN PHOSPHATASE"/>
    <property type="match status" value="1"/>
</dbReference>
<dbReference type="SUPFAM" id="SSF56300">
    <property type="entry name" value="Metallo-dependent phosphatases"/>
    <property type="match status" value="1"/>
</dbReference>
<dbReference type="Pfam" id="PF00149">
    <property type="entry name" value="Metallophos"/>
    <property type="match status" value="1"/>
</dbReference>
<dbReference type="EnsemblMetazoa" id="SMAR004423-RA">
    <property type="protein sequence ID" value="SMAR004423-PA"/>
    <property type="gene ID" value="SMAR004423"/>
</dbReference>
<dbReference type="InterPro" id="IPR006186">
    <property type="entry name" value="Ser/Thr-sp_prot-phosphatase"/>
</dbReference>
<reference evidence="3" key="1">
    <citation type="submission" date="2011-05" db="EMBL/GenBank/DDBJ databases">
        <authorList>
            <person name="Richards S.R."/>
            <person name="Qu J."/>
            <person name="Jiang H."/>
            <person name="Jhangiani S.N."/>
            <person name="Agravi P."/>
            <person name="Goodspeed R."/>
            <person name="Gross S."/>
            <person name="Mandapat C."/>
            <person name="Jackson L."/>
            <person name="Mathew T."/>
            <person name="Pu L."/>
            <person name="Thornton R."/>
            <person name="Saada N."/>
            <person name="Wilczek-Boney K.B."/>
            <person name="Lee S."/>
            <person name="Kovar C."/>
            <person name="Wu Y."/>
            <person name="Scherer S.E."/>
            <person name="Worley K.C."/>
            <person name="Muzny D.M."/>
            <person name="Gibbs R."/>
        </authorList>
    </citation>
    <scope>NUCLEOTIDE SEQUENCE</scope>
    <source>
        <strain evidence="3">Brora</strain>
    </source>
</reference>
<dbReference type="STRING" id="126957.T1ITH5"/>
<keyword evidence="3" id="KW-1185">Reference proteome</keyword>
<dbReference type="Gene3D" id="3.60.21.10">
    <property type="match status" value="1"/>
</dbReference>
<dbReference type="GO" id="GO:0005737">
    <property type="term" value="C:cytoplasm"/>
    <property type="evidence" value="ECO:0007669"/>
    <property type="project" value="TreeGrafter"/>
</dbReference>
<dbReference type="InterPro" id="IPR029052">
    <property type="entry name" value="Metallo-depent_PP-like"/>
</dbReference>
<dbReference type="GO" id="GO:0004722">
    <property type="term" value="F:protein serine/threonine phosphatase activity"/>
    <property type="evidence" value="ECO:0007669"/>
    <property type="project" value="TreeGrafter"/>
</dbReference>
<dbReference type="PhylomeDB" id="T1ITH5"/>
<protein>
    <recommendedName>
        <fullName evidence="1">Serine/threonine specific protein phosphatases domain-containing protein</fullName>
    </recommendedName>
</protein>
<accession>T1ITH5</accession>
<dbReference type="Proteomes" id="UP000014500">
    <property type="component" value="Unassembled WGS sequence"/>
</dbReference>
<dbReference type="eggNOG" id="KOG0375">
    <property type="taxonomic scope" value="Eukaryota"/>
</dbReference>
<evidence type="ECO:0000313" key="3">
    <source>
        <dbReference type="Proteomes" id="UP000014500"/>
    </source>
</evidence>
<dbReference type="GO" id="GO:0005634">
    <property type="term" value="C:nucleus"/>
    <property type="evidence" value="ECO:0007669"/>
    <property type="project" value="TreeGrafter"/>
</dbReference>